<gene>
    <name evidence="5" type="ORF">SAMN04488069_103248</name>
</gene>
<evidence type="ECO:0000256" key="3">
    <source>
        <dbReference type="ARBA" id="ARBA00023172"/>
    </source>
</evidence>
<dbReference type="Pfam" id="PF00589">
    <property type="entry name" value="Phage_integrase"/>
    <property type="match status" value="1"/>
</dbReference>
<dbReference type="Proteomes" id="UP000199249">
    <property type="component" value="Unassembled WGS sequence"/>
</dbReference>
<dbReference type="GO" id="GO:0015074">
    <property type="term" value="P:DNA integration"/>
    <property type="evidence" value="ECO:0007669"/>
    <property type="project" value="InterPro"/>
</dbReference>
<dbReference type="InterPro" id="IPR035386">
    <property type="entry name" value="Arm-DNA-bind_5"/>
</dbReference>
<organism evidence="5 6">
    <name type="scientific">Hymenobacter psychrophilus</name>
    <dbReference type="NCBI Taxonomy" id="651662"/>
    <lineage>
        <taxon>Bacteria</taxon>
        <taxon>Pseudomonadati</taxon>
        <taxon>Bacteroidota</taxon>
        <taxon>Cytophagia</taxon>
        <taxon>Cytophagales</taxon>
        <taxon>Hymenobacteraceae</taxon>
        <taxon>Hymenobacter</taxon>
    </lineage>
</organism>
<dbReference type="Gene3D" id="1.10.150.130">
    <property type="match status" value="1"/>
</dbReference>
<name>A0A1H3EPZ6_9BACT</name>
<evidence type="ECO:0000259" key="4">
    <source>
        <dbReference type="PROSITE" id="PS51898"/>
    </source>
</evidence>
<dbReference type="InterPro" id="IPR025269">
    <property type="entry name" value="SAM-like_dom"/>
</dbReference>
<dbReference type="Pfam" id="PF13102">
    <property type="entry name" value="Phage_int_SAM_5"/>
    <property type="match status" value="1"/>
</dbReference>
<sequence length="459" mass="51256">MARTTTDHKEGRATVRTVYFTSKVLADGSHPFLICITKDRKRKYLATGEKLHPRYWNAEKGGDYRKSIRRSYPDPQRNDLINSLAGWEAKYDTAAGTFVSNDEQHTSADVARKAAEERKAARRVKVLAYVEEIAAGMVKRGQIGNAGVYRDLGNQLAKFIGAEAGAPEPPLGRGREQERAEWVRAHDVPFDRVNVAFCNEWEATLRATGAEEITLSLRFRTLRAVLNKAIGEGVAKREKYPFASNAEERHKFQVGKFDTTTSKRAISRAELERLKALAPATERQQLAKEVFLFSYYAGGINFVDLAQLRWRDLSQTEGAGLRLHYTRQKTGGKFSLRLLAPAEAIIERYRPFTYAGPDAYIFPILNAEKHRTALQVKNRSHKVLGQVNQDLKALATAATIETPLTTYVARHTMATILKRAGVSTAIISETMGHSSESVTAVYLDSFASDVVDSAFENLL</sequence>
<dbReference type="EMBL" id="FNOV01000003">
    <property type="protein sequence ID" value="SDX80710.1"/>
    <property type="molecule type" value="Genomic_DNA"/>
</dbReference>
<dbReference type="RefSeq" id="WP_092738563.1">
    <property type="nucleotide sequence ID" value="NZ_FNOV01000003.1"/>
</dbReference>
<feature type="domain" description="Tyr recombinase" evidence="4">
    <location>
        <begin position="261"/>
        <end position="456"/>
    </location>
</feature>
<keyword evidence="6" id="KW-1185">Reference proteome</keyword>
<dbReference type="GO" id="GO:0006310">
    <property type="term" value="P:DNA recombination"/>
    <property type="evidence" value="ECO:0007669"/>
    <property type="project" value="UniProtKB-KW"/>
</dbReference>
<dbReference type="InterPro" id="IPR050090">
    <property type="entry name" value="Tyrosine_recombinase_XerCD"/>
</dbReference>
<dbReference type="PANTHER" id="PTHR30349">
    <property type="entry name" value="PHAGE INTEGRASE-RELATED"/>
    <property type="match status" value="1"/>
</dbReference>
<keyword evidence="2" id="KW-0238">DNA-binding</keyword>
<evidence type="ECO:0000313" key="6">
    <source>
        <dbReference type="Proteomes" id="UP000199249"/>
    </source>
</evidence>
<dbReference type="AlphaFoldDB" id="A0A1H3EPZ6"/>
<proteinExistence type="inferred from homology"/>
<dbReference type="Pfam" id="PF17293">
    <property type="entry name" value="Arm-DNA-bind_5"/>
    <property type="match status" value="1"/>
</dbReference>
<dbReference type="Gene3D" id="1.10.443.10">
    <property type="entry name" value="Intergrase catalytic core"/>
    <property type="match status" value="1"/>
</dbReference>
<dbReference type="PROSITE" id="PS51898">
    <property type="entry name" value="TYR_RECOMBINASE"/>
    <property type="match status" value="1"/>
</dbReference>
<evidence type="ECO:0000256" key="1">
    <source>
        <dbReference type="ARBA" id="ARBA00008857"/>
    </source>
</evidence>
<accession>A0A1H3EPZ6</accession>
<keyword evidence="3" id="KW-0233">DNA recombination</keyword>
<reference evidence="6" key="1">
    <citation type="submission" date="2016-10" db="EMBL/GenBank/DDBJ databases">
        <authorList>
            <person name="Varghese N."/>
            <person name="Submissions S."/>
        </authorList>
    </citation>
    <scope>NUCLEOTIDE SEQUENCE [LARGE SCALE GENOMIC DNA]</scope>
    <source>
        <strain evidence="6">CGMCC 1.8975</strain>
    </source>
</reference>
<protein>
    <submittedName>
        <fullName evidence="5">Site-specific recombinase XerD</fullName>
    </submittedName>
</protein>
<dbReference type="GO" id="GO:0003677">
    <property type="term" value="F:DNA binding"/>
    <property type="evidence" value="ECO:0007669"/>
    <property type="project" value="UniProtKB-KW"/>
</dbReference>
<dbReference type="InterPro" id="IPR011010">
    <property type="entry name" value="DNA_brk_join_enz"/>
</dbReference>
<dbReference type="STRING" id="651662.SAMN04488069_103248"/>
<comment type="similarity">
    <text evidence="1">Belongs to the 'phage' integrase family.</text>
</comment>
<evidence type="ECO:0000313" key="5">
    <source>
        <dbReference type="EMBL" id="SDX80710.1"/>
    </source>
</evidence>
<evidence type="ECO:0000256" key="2">
    <source>
        <dbReference type="ARBA" id="ARBA00023125"/>
    </source>
</evidence>
<dbReference type="SUPFAM" id="SSF56349">
    <property type="entry name" value="DNA breaking-rejoining enzymes"/>
    <property type="match status" value="1"/>
</dbReference>
<dbReference type="PANTHER" id="PTHR30349:SF64">
    <property type="entry name" value="PROPHAGE INTEGRASE INTD-RELATED"/>
    <property type="match status" value="1"/>
</dbReference>
<dbReference type="OrthoDB" id="1094492at2"/>
<dbReference type="InterPro" id="IPR010998">
    <property type="entry name" value="Integrase_recombinase_N"/>
</dbReference>
<dbReference type="InterPro" id="IPR013762">
    <property type="entry name" value="Integrase-like_cat_sf"/>
</dbReference>
<dbReference type="CDD" id="cd01185">
    <property type="entry name" value="INTN1_C_like"/>
    <property type="match status" value="1"/>
</dbReference>
<dbReference type="InterPro" id="IPR002104">
    <property type="entry name" value="Integrase_catalytic"/>
</dbReference>